<keyword evidence="2" id="KW-0408">Iron</keyword>
<dbReference type="Proteomes" id="UP001357223">
    <property type="component" value="Chromosome"/>
</dbReference>
<evidence type="ECO:0000313" key="6">
    <source>
        <dbReference type="Proteomes" id="UP001357223"/>
    </source>
</evidence>
<sequence>MDLFKWVNVLDKKMTSISVEPNLCTHLISPKSTCQSCVKYCPTKSITFTKKQIQMDENCLECGLCSTVCPTNALLFTRPPLKQVISELVHQCEQQEKVYLHCEKMPVSDRNVTSISVQCLGMIPREAWVTVLNKCKNLTIYHSDTGCSSCEITTGERVWKQELHAAEKIAGSSIEISSAIKHSMKKEQYDKDRRAFLSNFFTEIKATNKLAFRELLGSPEVQSYQEKLQVNSLSKIKREWEEVSNQIFEKMTNESVYPYMNKRVLLLAELQVNEDLQRQEDIRLPAISSYCSFCGACTILCPTDALKMETVNNCQSITLQPSKCVNCSLCEEICFTKSIVLEPQQNRSLLKETVTVAQNG</sequence>
<feature type="domain" description="4Fe-4S ferredoxin-type" evidence="4">
    <location>
        <begin position="315"/>
        <end position="344"/>
    </location>
</feature>
<proteinExistence type="predicted"/>
<dbReference type="PROSITE" id="PS51379">
    <property type="entry name" value="4FE4S_FER_2"/>
    <property type="match status" value="3"/>
</dbReference>
<protein>
    <submittedName>
        <fullName evidence="5">4Fe-4S binding protein</fullName>
    </submittedName>
</protein>
<evidence type="ECO:0000256" key="3">
    <source>
        <dbReference type="ARBA" id="ARBA00023014"/>
    </source>
</evidence>
<dbReference type="Gene3D" id="3.30.70.20">
    <property type="match status" value="2"/>
</dbReference>
<dbReference type="RefSeq" id="WP_338453078.1">
    <property type="nucleotide sequence ID" value="NZ_CP137640.1"/>
</dbReference>
<dbReference type="Pfam" id="PF12838">
    <property type="entry name" value="Fer4_7"/>
    <property type="match status" value="2"/>
</dbReference>
<evidence type="ECO:0000256" key="1">
    <source>
        <dbReference type="ARBA" id="ARBA00022723"/>
    </source>
</evidence>
<name>A0ABZ2CNJ6_9BACI</name>
<gene>
    <name evidence="5" type="ORF">R4Z09_15125</name>
</gene>
<keyword evidence="1" id="KW-0479">Metal-binding</keyword>
<evidence type="ECO:0000259" key="4">
    <source>
        <dbReference type="PROSITE" id="PS51379"/>
    </source>
</evidence>
<evidence type="ECO:0000313" key="5">
    <source>
        <dbReference type="EMBL" id="WVX84205.1"/>
    </source>
</evidence>
<keyword evidence="3" id="KW-0411">Iron-sulfur</keyword>
<dbReference type="EMBL" id="CP137640">
    <property type="protein sequence ID" value="WVX84205.1"/>
    <property type="molecule type" value="Genomic_DNA"/>
</dbReference>
<organism evidence="5 6">
    <name type="scientific">Niallia oryzisoli</name>
    <dbReference type="NCBI Taxonomy" id="1737571"/>
    <lineage>
        <taxon>Bacteria</taxon>
        <taxon>Bacillati</taxon>
        <taxon>Bacillota</taxon>
        <taxon>Bacilli</taxon>
        <taxon>Bacillales</taxon>
        <taxon>Bacillaceae</taxon>
        <taxon>Niallia</taxon>
    </lineage>
</organism>
<evidence type="ECO:0000256" key="2">
    <source>
        <dbReference type="ARBA" id="ARBA00023004"/>
    </source>
</evidence>
<dbReference type="InterPro" id="IPR017900">
    <property type="entry name" value="4Fe4S_Fe_S_CS"/>
</dbReference>
<accession>A0ABZ2CNJ6</accession>
<feature type="domain" description="4Fe-4S ferredoxin-type" evidence="4">
    <location>
        <begin position="51"/>
        <end position="79"/>
    </location>
</feature>
<keyword evidence="6" id="KW-1185">Reference proteome</keyword>
<dbReference type="PROSITE" id="PS00198">
    <property type="entry name" value="4FE4S_FER_1"/>
    <property type="match status" value="2"/>
</dbReference>
<reference evidence="5 6" key="1">
    <citation type="submission" date="2023-10" db="EMBL/GenBank/DDBJ databases">
        <title>Niallia locisalis sp.nov. isolated from a salt pond sample.</title>
        <authorList>
            <person name="Li X.-J."/>
            <person name="Dong L."/>
        </authorList>
    </citation>
    <scope>NUCLEOTIDE SEQUENCE [LARGE SCALE GENOMIC DNA]</scope>
    <source>
        <strain evidence="5 6">DSM 29761</strain>
    </source>
</reference>
<dbReference type="PANTHER" id="PTHR43122:SF1">
    <property type="entry name" value="IRON-SULFUR-BINDING PROTEIN"/>
    <property type="match status" value="1"/>
</dbReference>
<dbReference type="PANTHER" id="PTHR43122">
    <property type="entry name" value="FERREDOXIN SUBUNIT OF PYRUVATE:FLAVODOXIN OXIDOREDUCTASE-RELATED"/>
    <property type="match status" value="1"/>
</dbReference>
<dbReference type="SUPFAM" id="SSF54862">
    <property type="entry name" value="4Fe-4S ferredoxins"/>
    <property type="match status" value="1"/>
</dbReference>
<dbReference type="InterPro" id="IPR017896">
    <property type="entry name" value="4Fe4S_Fe-S-bd"/>
</dbReference>
<feature type="domain" description="4Fe-4S ferredoxin-type" evidence="4">
    <location>
        <begin position="282"/>
        <end position="311"/>
    </location>
</feature>